<dbReference type="STRING" id="81409.SAMN04515656_1233"/>
<gene>
    <name evidence="1" type="ORF">SAMN04515656_1233</name>
</gene>
<accession>A0A1H4DD81</accession>
<protein>
    <recommendedName>
        <fullName evidence="3">Zinc-ribbon domain-containing protein</fullName>
    </recommendedName>
</protein>
<reference evidence="1 2" key="1">
    <citation type="submission" date="2016-10" db="EMBL/GenBank/DDBJ databases">
        <authorList>
            <person name="de Groot N.N."/>
        </authorList>
    </citation>
    <scope>NUCLEOTIDE SEQUENCE [LARGE SCALE GENOMIC DNA]</scope>
    <source>
        <strain evidence="1 2">SR12</strain>
    </source>
</reference>
<organism evidence="1 2">
    <name type="scientific">Eubacterium aggregans</name>
    <dbReference type="NCBI Taxonomy" id="81409"/>
    <lineage>
        <taxon>Bacteria</taxon>
        <taxon>Bacillati</taxon>
        <taxon>Bacillota</taxon>
        <taxon>Clostridia</taxon>
        <taxon>Eubacteriales</taxon>
        <taxon>Eubacteriaceae</taxon>
        <taxon>Eubacterium</taxon>
    </lineage>
</organism>
<dbReference type="Proteomes" id="UP000199394">
    <property type="component" value="Unassembled WGS sequence"/>
</dbReference>
<evidence type="ECO:0000313" key="2">
    <source>
        <dbReference type="Proteomes" id="UP000199394"/>
    </source>
</evidence>
<dbReference type="AlphaFoldDB" id="A0A1H4DD81"/>
<sequence>MTKAAKGRRFLREESKDGIVNKKQKDHTYRGVLQEIKLQSIENSRGAPICQYVFVIRQKWRLNIFIFKGVLEHDLRQFFSPGDRVTHYKGFPIPVKRGSIGPLTVCMDCGQLVKSSAHSCPYCGCVIHLEG</sequence>
<dbReference type="EMBL" id="FNRK01000023">
    <property type="protein sequence ID" value="SEA70725.1"/>
    <property type="molecule type" value="Genomic_DNA"/>
</dbReference>
<keyword evidence="2" id="KW-1185">Reference proteome</keyword>
<dbReference type="RefSeq" id="WP_090308871.1">
    <property type="nucleotide sequence ID" value="NZ_FNRK01000023.1"/>
</dbReference>
<evidence type="ECO:0008006" key="3">
    <source>
        <dbReference type="Google" id="ProtNLM"/>
    </source>
</evidence>
<proteinExistence type="predicted"/>
<name>A0A1H4DD81_9FIRM</name>
<evidence type="ECO:0000313" key="1">
    <source>
        <dbReference type="EMBL" id="SEA70725.1"/>
    </source>
</evidence>